<proteinExistence type="predicted"/>
<sequence length="115" mass="12771">MAQHQAHVHPLSQYQSSQIRNLRHCVSDFNIILDYLKSTFNVVDTTALDPGGLTPSPSIVTLTEQAATRSAILSTFKTHLIDNRHIKPDDPIVFYFAGHGTRVKGPQGWETNSSD</sequence>
<gene>
    <name evidence="1" type="ORF">FA15DRAFT_698436</name>
</gene>
<dbReference type="AlphaFoldDB" id="A0A5C3KBR8"/>
<dbReference type="EMBL" id="ML210508">
    <property type="protein sequence ID" value="TFK17450.1"/>
    <property type="molecule type" value="Genomic_DNA"/>
</dbReference>
<feature type="non-terminal residue" evidence="1">
    <location>
        <position position="115"/>
    </location>
</feature>
<dbReference type="Proteomes" id="UP000307440">
    <property type="component" value="Unassembled WGS sequence"/>
</dbReference>
<keyword evidence="2" id="KW-1185">Reference proteome</keyword>
<dbReference type="OrthoDB" id="10255174at2759"/>
<name>A0A5C3KBR8_COPMA</name>
<dbReference type="STRING" id="230819.A0A5C3KBR8"/>
<evidence type="ECO:0000313" key="2">
    <source>
        <dbReference type="Proteomes" id="UP000307440"/>
    </source>
</evidence>
<protein>
    <recommendedName>
        <fullName evidence="3">Peptidase C14</fullName>
    </recommendedName>
</protein>
<dbReference type="Gene3D" id="3.40.50.1460">
    <property type="match status" value="1"/>
</dbReference>
<evidence type="ECO:0008006" key="3">
    <source>
        <dbReference type="Google" id="ProtNLM"/>
    </source>
</evidence>
<reference evidence="1 2" key="1">
    <citation type="journal article" date="2019" name="Nat. Ecol. Evol.">
        <title>Megaphylogeny resolves global patterns of mushroom evolution.</title>
        <authorList>
            <person name="Varga T."/>
            <person name="Krizsan K."/>
            <person name="Foldi C."/>
            <person name="Dima B."/>
            <person name="Sanchez-Garcia M."/>
            <person name="Sanchez-Ramirez S."/>
            <person name="Szollosi G.J."/>
            <person name="Szarkandi J.G."/>
            <person name="Papp V."/>
            <person name="Albert L."/>
            <person name="Andreopoulos W."/>
            <person name="Angelini C."/>
            <person name="Antonin V."/>
            <person name="Barry K.W."/>
            <person name="Bougher N.L."/>
            <person name="Buchanan P."/>
            <person name="Buyck B."/>
            <person name="Bense V."/>
            <person name="Catcheside P."/>
            <person name="Chovatia M."/>
            <person name="Cooper J."/>
            <person name="Damon W."/>
            <person name="Desjardin D."/>
            <person name="Finy P."/>
            <person name="Geml J."/>
            <person name="Haridas S."/>
            <person name="Hughes K."/>
            <person name="Justo A."/>
            <person name="Karasinski D."/>
            <person name="Kautmanova I."/>
            <person name="Kiss B."/>
            <person name="Kocsube S."/>
            <person name="Kotiranta H."/>
            <person name="LaButti K.M."/>
            <person name="Lechner B.E."/>
            <person name="Liimatainen K."/>
            <person name="Lipzen A."/>
            <person name="Lukacs Z."/>
            <person name="Mihaltcheva S."/>
            <person name="Morgado L.N."/>
            <person name="Niskanen T."/>
            <person name="Noordeloos M.E."/>
            <person name="Ohm R.A."/>
            <person name="Ortiz-Santana B."/>
            <person name="Ovrebo C."/>
            <person name="Racz N."/>
            <person name="Riley R."/>
            <person name="Savchenko A."/>
            <person name="Shiryaev A."/>
            <person name="Soop K."/>
            <person name="Spirin V."/>
            <person name="Szebenyi C."/>
            <person name="Tomsovsky M."/>
            <person name="Tulloss R.E."/>
            <person name="Uehling J."/>
            <person name="Grigoriev I.V."/>
            <person name="Vagvolgyi C."/>
            <person name="Papp T."/>
            <person name="Martin F.M."/>
            <person name="Miettinen O."/>
            <person name="Hibbett D.S."/>
            <person name="Nagy L.G."/>
        </authorList>
    </citation>
    <scope>NUCLEOTIDE SEQUENCE [LARGE SCALE GENOMIC DNA]</scope>
    <source>
        <strain evidence="1 2">CBS 121175</strain>
    </source>
</reference>
<organism evidence="1 2">
    <name type="scientific">Coprinopsis marcescibilis</name>
    <name type="common">Agaric fungus</name>
    <name type="synonym">Psathyrella marcescibilis</name>
    <dbReference type="NCBI Taxonomy" id="230819"/>
    <lineage>
        <taxon>Eukaryota</taxon>
        <taxon>Fungi</taxon>
        <taxon>Dikarya</taxon>
        <taxon>Basidiomycota</taxon>
        <taxon>Agaricomycotina</taxon>
        <taxon>Agaricomycetes</taxon>
        <taxon>Agaricomycetidae</taxon>
        <taxon>Agaricales</taxon>
        <taxon>Agaricineae</taxon>
        <taxon>Psathyrellaceae</taxon>
        <taxon>Coprinopsis</taxon>
    </lineage>
</organism>
<evidence type="ECO:0000313" key="1">
    <source>
        <dbReference type="EMBL" id="TFK17450.1"/>
    </source>
</evidence>
<accession>A0A5C3KBR8</accession>